<gene>
    <name evidence="1" type="ORF">S01H1_66574</name>
</gene>
<reference evidence="1" key="1">
    <citation type="journal article" date="2014" name="Front. Microbiol.">
        <title>High frequency of phylogenetically diverse reductive dehalogenase-homologous genes in deep subseafloor sedimentary metagenomes.</title>
        <authorList>
            <person name="Kawai M."/>
            <person name="Futagami T."/>
            <person name="Toyoda A."/>
            <person name="Takaki Y."/>
            <person name="Nishi S."/>
            <person name="Hori S."/>
            <person name="Arai W."/>
            <person name="Tsubouchi T."/>
            <person name="Morono Y."/>
            <person name="Uchiyama I."/>
            <person name="Ito T."/>
            <person name="Fujiyama A."/>
            <person name="Inagaki F."/>
            <person name="Takami H."/>
        </authorList>
    </citation>
    <scope>NUCLEOTIDE SEQUENCE</scope>
    <source>
        <strain evidence="1">Expedition CK06-06</strain>
    </source>
</reference>
<accession>X0X8D5</accession>
<organism evidence="1">
    <name type="scientific">marine sediment metagenome</name>
    <dbReference type="NCBI Taxonomy" id="412755"/>
    <lineage>
        <taxon>unclassified sequences</taxon>
        <taxon>metagenomes</taxon>
        <taxon>ecological metagenomes</taxon>
    </lineage>
</organism>
<dbReference type="EMBL" id="BARS01044025">
    <property type="protein sequence ID" value="GAG31677.1"/>
    <property type="molecule type" value="Genomic_DNA"/>
</dbReference>
<proteinExistence type="predicted"/>
<evidence type="ECO:0000313" key="1">
    <source>
        <dbReference type="EMBL" id="GAG31677.1"/>
    </source>
</evidence>
<comment type="caution">
    <text evidence="1">The sequence shown here is derived from an EMBL/GenBank/DDBJ whole genome shotgun (WGS) entry which is preliminary data.</text>
</comment>
<sequence>MLADCDPRFKLGLSVFLEGVQGLSGNHRLLIDTQDALEHLSCIERIVGGLDKRWGFCIRSEKPFILVFSP</sequence>
<protein>
    <submittedName>
        <fullName evidence="1">Uncharacterized protein</fullName>
    </submittedName>
</protein>
<name>X0X8D5_9ZZZZ</name>
<dbReference type="AlphaFoldDB" id="X0X8D5"/>